<evidence type="ECO:0000256" key="3">
    <source>
        <dbReference type="ARBA" id="ARBA00022723"/>
    </source>
</evidence>
<dbReference type="Pfam" id="PF07519">
    <property type="entry name" value="Tannase"/>
    <property type="match status" value="1"/>
</dbReference>
<evidence type="ECO:0000256" key="4">
    <source>
        <dbReference type="ARBA" id="ARBA00022729"/>
    </source>
</evidence>
<dbReference type="AlphaFoldDB" id="A0A088DAZ2"/>
<keyword evidence="2" id="KW-0719">Serine esterase</keyword>
<evidence type="ECO:0000313" key="9">
    <source>
        <dbReference type="EMBL" id="AIL50158.1"/>
    </source>
</evidence>
<evidence type="ECO:0000256" key="7">
    <source>
        <dbReference type="ARBA" id="ARBA00023157"/>
    </source>
</evidence>
<reference evidence="9" key="1">
    <citation type="journal article" date="2014" name="ChemBioChem">
        <title>Biosynthesis of colabomycin E, a new manumycin-family metabolite, involves an unusual chain-length factor.</title>
        <authorList>
            <person name="Petrickova K."/>
            <person name="Pospisil S."/>
            <person name="Kuzma M."/>
            <person name="Tylova T."/>
            <person name="Jagr M."/>
            <person name="Tomek P."/>
            <person name="Chronakova A."/>
            <person name="Brabcova E."/>
            <person name="Andera L."/>
            <person name="Kristufek V."/>
            <person name="Petricek M."/>
        </authorList>
    </citation>
    <scope>NUCLEOTIDE SEQUENCE</scope>
    <source>
        <strain evidence="9">SOK1/5-04</strain>
    </source>
</reference>
<evidence type="ECO:0000256" key="1">
    <source>
        <dbReference type="ARBA" id="ARBA00006249"/>
    </source>
</evidence>
<evidence type="ECO:0000256" key="5">
    <source>
        <dbReference type="ARBA" id="ARBA00022801"/>
    </source>
</evidence>
<keyword evidence="3" id="KW-0479">Metal-binding</keyword>
<protein>
    <submittedName>
        <fullName evidence="9">Putative feruolyl esterase</fullName>
    </submittedName>
</protein>
<name>A0A088DAZ2_9ACTN</name>
<accession>A0A088DAZ2</accession>
<dbReference type="PANTHER" id="PTHR33938">
    <property type="entry name" value="FERULOYL ESTERASE B-RELATED"/>
    <property type="match status" value="1"/>
</dbReference>
<dbReference type="GO" id="GO:0046872">
    <property type="term" value="F:metal ion binding"/>
    <property type="evidence" value="ECO:0007669"/>
    <property type="project" value="UniProtKB-KW"/>
</dbReference>
<dbReference type="InterPro" id="IPR011118">
    <property type="entry name" value="Tannase/feruloyl_esterase"/>
</dbReference>
<keyword evidence="6" id="KW-0106">Calcium</keyword>
<proteinExistence type="inferred from homology"/>
<dbReference type="SUPFAM" id="SSF53474">
    <property type="entry name" value="alpha/beta-Hydrolases"/>
    <property type="match status" value="1"/>
</dbReference>
<organism evidence="9">
    <name type="scientific">Streptomyces aureus</name>
    <dbReference type="NCBI Taxonomy" id="193461"/>
    <lineage>
        <taxon>Bacteria</taxon>
        <taxon>Bacillati</taxon>
        <taxon>Actinomycetota</taxon>
        <taxon>Actinomycetes</taxon>
        <taxon>Kitasatosporales</taxon>
        <taxon>Streptomycetaceae</taxon>
        <taxon>Streptomyces</taxon>
    </lineage>
</organism>
<keyword evidence="5" id="KW-0378">Hydrolase</keyword>
<keyword evidence="4 8" id="KW-0732">Signal</keyword>
<dbReference type="EMBL" id="KF850685">
    <property type="protein sequence ID" value="AIL50158.1"/>
    <property type="molecule type" value="Genomic_DNA"/>
</dbReference>
<comment type="similarity">
    <text evidence="1">Belongs to the tannase family.</text>
</comment>
<sequence>MNRTRQSLRRRRPTLVAVAALLLTLTGLSPGTGGTAAAAEARRANGAPILPVTACADLATDGTTASDLSAVPDAPTRITSATVVEATATVPAYCFVKGYVAPQVNFELKLPLSTWQGRYLQQGCGGLCGYISATTFPAAPDPACEARAGGDFALAATDDGHTSPGPFSAEGWGQDQQLRIDFGYRAVHVVSVAAKAVMKEYYGTPPRYSYFNGCSDGGREGLMEAQRYPEDFDGIIAGAPAAYMPFLASEHTAWVARANAGTDGRPVLTADKLSGLHSAVLAACDGDDGLIDGQIDDPRTCDFDPASIQCAAGVDRTDCLTPAQVTAAQKLYAPPTDENGQLLYPGREEPGSEISWAGPPVPWITAPPGTPTFAPVTADNYLRYLAFPVGQPGVPLADWEFTSQNFAELLPEQHTIAALDPDLSEFRDAGGKLILYHGWADTLIPPTGTTNYYRAVQDNMGGPAATNRFARLFMFPGLYHCTGGGPGPDNSDLVHQLVGWTERGAAPQKIIATRADANGNTTRTRPVYPYPIVARYKGTGSIDDAANFAPAPPATRPDDHVDWLGNDLLK</sequence>
<keyword evidence="7" id="KW-1015">Disulfide bond</keyword>
<feature type="signal peptide" evidence="8">
    <location>
        <begin position="1"/>
        <end position="31"/>
    </location>
</feature>
<evidence type="ECO:0000256" key="2">
    <source>
        <dbReference type="ARBA" id="ARBA00022487"/>
    </source>
</evidence>
<evidence type="ECO:0000256" key="8">
    <source>
        <dbReference type="SAM" id="SignalP"/>
    </source>
</evidence>
<feature type="chain" id="PRO_5039537007" evidence="8">
    <location>
        <begin position="32"/>
        <end position="570"/>
    </location>
</feature>
<evidence type="ECO:0000256" key="6">
    <source>
        <dbReference type="ARBA" id="ARBA00022837"/>
    </source>
</evidence>
<dbReference type="GO" id="GO:0052689">
    <property type="term" value="F:carboxylic ester hydrolase activity"/>
    <property type="evidence" value="ECO:0007669"/>
    <property type="project" value="UniProtKB-KW"/>
</dbReference>
<dbReference type="PANTHER" id="PTHR33938:SF15">
    <property type="entry name" value="FERULOYL ESTERASE B-RELATED"/>
    <property type="match status" value="1"/>
</dbReference>
<dbReference type="InterPro" id="IPR029058">
    <property type="entry name" value="AB_hydrolase_fold"/>
</dbReference>